<dbReference type="SMART" id="SM00906">
    <property type="entry name" value="Fungal_trans"/>
    <property type="match status" value="1"/>
</dbReference>
<dbReference type="GO" id="GO:0000981">
    <property type="term" value="F:DNA-binding transcription factor activity, RNA polymerase II-specific"/>
    <property type="evidence" value="ECO:0007669"/>
    <property type="project" value="InterPro"/>
</dbReference>
<evidence type="ECO:0000313" key="7">
    <source>
        <dbReference type="Proteomes" id="UP000240883"/>
    </source>
</evidence>
<dbReference type="InterPro" id="IPR050613">
    <property type="entry name" value="Sec_Metabolite_Reg"/>
</dbReference>
<evidence type="ECO:0000259" key="5">
    <source>
        <dbReference type="PROSITE" id="PS50048"/>
    </source>
</evidence>
<dbReference type="CDD" id="cd12148">
    <property type="entry name" value="fungal_TF_MHR"/>
    <property type="match status" value="1"/>
</dbReference>
<dbReference type="CDD" id="cd00067">
    <property type="entry name" value="GAL4"/>
    <property type="match status" value="1"/>
</dbReference>
<dbReference type="AlphaFoldDB" id="A0A2T2NSW3"/>
<dbReference type="GO" id="GO:0006351">
    <property type="term" value="P:DNA-templated transcription"/>
    <property type="evidence" value="ECO:0007669"/>
    <property type="project" value="InterPro"/>
</dbReference>
<proteinExistence type="predicted"/>
<dbReference type="Pfam" id="PF04082">
    <property type="entry name" value="Fungal_trans"/>
    <property type="match status" value="1"/>
</dbReference>
<feature type="region of interest" description="Disordered" evidence="4">
    <location>
        <begin position="1"/>
        <end position="26"/>
    </location>
</feature>
<sequence>MQSQKDSRATTSCTECQRRKQKCSREWPCNHCQSRKVPHLCQFGHKKSHQSSSPDSSREHTTEPRGQKRSLAVSTETPPFSRDGLLDEPENGLRAWGYMPGHVHYDLAASAEVGHSSLAEKASVVESVLHAIPPRTITDAFVNHFLNVVNNRYNSIYGPTFTDQYVQWWADRVSGKPLSPEFTCLLLRMCAYSVQYLTPELRKMIEFELACNSQKLTERFAVASDELSKSFTASQTCLERVQEQFMKAAWLKSESKIVESWHTLGCAVREAQELGIDKDEGIDTLSEFEIEIRRRVWALLYIWDWQMSAWLGRPHLIDQKTLTFKFPTLTLDKSLTEPNHISPFTHIALQAKLAYNISNVMGETQFTRDLSAEQVLRVEAECDKFVSELPKVFDAKSPDTTLDEKYPHFTFQRFQMHAVIYMTKLDPLKPYITRDPKNPQSTLDDSLRNMGIEMALKLLELTRTLFEFEFPINAKFHFVVFCLFDTATVLCSAIIHDIDHVLPHREDAMDAVESALDMLHQLSLTTQIGASSYKFLFKLVQAAPVISRYSPLRKRHRVGTSTSNAKSSMPPPMQPVSASPSSTHTPATSTIATTEALPNVPVTDDLSFDLDEFLAQNPFGGSQLDIGGLEQIWDWNDLNLDPFLNQETQNPPS</sequence>
<dbReference type="OrthoDB" id="5344325at2759"/>
<dbReference type="SUPFAM" id="SSF57701">
    <property type="entry name" value="Zn2/Cys6 DNA-binding domain"/>
    <property type="match status" value="1"/>
</dbReference>
<gene>
    <name evidence="6" type="ORF">BS50DRAFT_490015</name>
</gene>
<keyword evidence="7" id="KW-1185">Reference proteome</keyword>
<evidence type="ECO:0000256" key="1">
    <source>
        <dbReference type="ARBA" id="ARBA00004123"/>
    </source>
</evidence>
<feature type="region of interest" description="Disordered" evidence="4">
    <location>
        <begin position="554"/>
        <end position="596"/>
    </location>
</feature>
<accession>A0A2T2NSW3</accession>
<feature type="compositionally biased region" description="Low complexity" evidence="4">
    <location>
        <begin position="575"/>
        <end position="594"/>
    </location>
</feature>
<dbReference type="InterPro" id="IPR007219">
    <property type="entry name" value="XnlR_reg_dom"/>
</dbReference>
<reference evidence="6 7" key="1">
    <citation type="journal article" date="2018" name="Front. Microbiol.">
        <title>Genome-Wide Analysis of Corynespora cassiicola Leaf Fall Disease Putative Effectors.</title>
        <authorList>
            <person name="Lopez D."/>
            <person name="Ribeiro S."/>
            <person name="Label P."/>
            <person name="Fumanal B."/>
            <person name="Venisse J.S."/>
            <person name="Kohler A."/>
            <person name="de Oliveira R.R."/>
            <person name="Labutti K."/>
            <person name="Lipzen A."/>
            <person name="Lail K."/>
            <person name="Bauer D."/>
            <person name="Ohm R.A."/>
            <person name="Barry K.W."/>
            <person name="Spatafora J."/>
            <person name="Grigoriev I.V."/>
            <person name="Martin F.M."/>
            <person name="Pujade-Renaud V."/>
        </authorList>
    </citation>
    <scope>NUCLEOTIDE SEQUENCE [LARGE SCALE GENOMIC DNA]</scope>
    <source>
        <strain evidence="6 7">Philippines</strain>
    </source>
</reference>
<feature type="compositionally biased region" description="Basic and acidic residues" evidence="4">
    <location>
        <begin position="56"/>
        <end position="66"/>
    </location>
</feature>
<dbReference type="InterPro" id="IPR001138">
    <property type="entry name" value="Zn2Cys6_DnaBD"/>
</dbReference>
<dbReference type="InterPro" id="IPR036864">
    <property type="entry name" value="Zn2-C6_fun-type_DNA-bd_sf"/>
</dbReference>
<evidence type="ECO:0000256" key="4">
    <source>
        <dbReference type="SAM" id="MobiDB-lite"/>
    </source>
</evidence>
<dbReference type="Proteomes" id="UP000240883">
    <property type="component" value="Unassembled WGS sequence"/>
</dbReference>
<evidence type="ECO:0000313" key="6">
    <source>
        <dbReference type="EMBL" id="PSN68535.1"/>
    </source>
</evidence>
<dbReference type="EMBL" id="KZ678133">
    <property type="protein sequence ID" value="PSN68535.1"/>
    <property type="molecule type" value="Genomic_DNA"/>
</dbReference>
<dbReference type="GO" id="GO:0008270">
    <property type="term" value="F:zinc ion binding"/>
    <property type="evidence" value="ECO:0007669"/>
    <property type="project" value="InterPro"/>
</dbReference>
<dbReference type="Gene3D" id="4.10.240.10">
    <property type="entry name" value="Zn(2)-C6 fungal-type DNA-binding domain"/>
    <property type="match status" value="1"/>
</dbReference>
<dbReference type="SMART" id="SM00066">
    <property type="entry name" value="GAL4"/>
    <property type="match status" value="1"/>
</dbReference>
<organism evidence="6 7">
    <name type="scientific">Corynespora cassiicola Philippines</name>
    <dbReference type="NCBI Taxonomy" id="1448308"/>
    <lineage>
        <taxon>Eukaryota</taxon>
        <taxon>Fungi</taxon>
        <taxon>Dikarya</taxon>
        <taxon>Ascomycota</taxon>
        <taxon>Pezizomycotina</taxon>
        <taxon>Dothideomycetes</taxon>
        <taxon>Pleosporomycetidae</taxon>
        <taxon>Pleosporales</taxon>
        <taxon>Corynesporascaceae</taxon>
        <taxon>Corynespora</taxon>
    </lineage>
</organism>
<comment type="subcellular location">
    <subcellularLocation>
        <location evidence="1">Nucleus</location>
    </subcellularLocation>
</comment>
<feature type="domain" description="Zn(2)-C6 fungal-type" evidence="5">
    <location>
        <begin position="12"/>
        <end position="43"/>
    </location>
</feature>
<keyword evidence="3" id="KW-0539">Nucleus</keyword>
<evidence type="ECO:0000256" key="2">
    <source>
        <dbReference type="ARBA" id="ARBA00022723"/>
    </source>
</evidence>
<dbReference type="STRING" id="1448308.A0A2T2NSW3"/>
<dbReference type="GO" id="GO:0005634">
    <property type="term" value="C:nucleus"/>
    <property type="evidence" value="ECO:0007669"/>
    <property type="project" value="UniProtKB-SubCell"/>
</dbReference>
<evidence type="ECO:0000256" key="3">
    <source>
        <dbReference type="ARBA" id="ARBA00023242"/>
    </source>
</evidence>
<name>A0A2T2NSW3_CORCC</name>
<keyword evidence="2" id="KW-0479">Metal-binding</keyword>
<dbReference type="GO" id="GO:0003677">
    <property type="term" value="F:DNA binding"/>
    <property type="evidence" value="ECO:0007669"/>
    <property type="project" value="InterPro"/>
</dbReference>
<dbReference type="PANTHER" id="PTHR31001">
    <property type="entry name" value="UNCHARACTERIZED TRANSCRIPTIONAL REGULATORY PROTEIN"/>
    <property type="match status" value="1"/>
</dbReference>
<protein>
    <recommendedName>
        <fullName evidence="5">Zn(2)-C6 fungal-type domain-containing protein</fullName>
    </recommendedName>
</protein>
<dbReference type="PANTHER" id="PTHR31001:SF84">
    <property type="entry name" value="FUNGAL SPECIFIC TRANSCRIPTION FACTOR"/>
    <property type="match status" value="1"/>
</dbReference>
<feature type="region of interest" description="Disordered" evidence="4">
    <location>
        <begin position="43"/>
        <end position="88"/>
    </location>
</feature>
<dbReference type="PROSITE" id="PS50048">
    <property type="entry name" value="ZN2_CY6_FUNGAL_2"/>
    <property type="match status" value="1"/>
</dbReference>